<evidence type="ECO:0000256" key="1">
    <source>
        <dbReference type="SAM" id="MobiDB-lite"/>
    </source>
</evidence>
<dbReference type="RefSeq" id="WP_119855327.1">
    <property type="nucleotide sequence ID" value="NZ_QYYD01000003.1"/>
</dbReference>
<feature type="transmembrane region" description="Helical" evidence="2">
    <location>
        <begin position="7"/>
        <end position="31"/>
    </location>
</feature>
<dbReference type="AlphaFoldDB" id="A0A418VLN4"/>
<keyword evidence="2" id="KW-0812">Transmembrane</keyword>
<reference evidence="3 4" key="1">
    <citation type="submission" date="2018-09" db="EMBL/GenBank/DDBJ databases">
        <title>Draft genome sequence of Rhodopseudomonas palustris 2.1.18.</title>
        <authorList>
            <person name="Robertson S.L."/>
            <person name="Meyer T.E."/>
            <person name="Kyndt J.A."/>
        </authorList>
    </citation>
    <scope>NUCLEOTIDE SEQUENCE [LARGE SCALE GENOMIC DNA]</scope>
    <source>
        <strain evidence="3 4">2.1.18</strain>
    </source>
</reference>
<evidence type="ECO:0000256" key="2">
    <source>
        <dbReference type="SAM" id="Phobius"/>
    </source>
</evidence>
<dbReference type="OrthoDB" id="7906671at2"/>
<dbReference type="EMBL" id="QYYD01000003">
    <property type="protein sequence ID" value="RJF77076.1"/>
    <property type="molecule type" value="Genomic_DNA"/>
</dbReference>
<keyword evidence="2" id="KW-1133">Transmembrane helix</keyword>
<keyword evidence="2" id="KW-0472">Membrane</keyword>
<gene>
    <name evidence="3" type="ORF">D4Q52_04410</name>
</gene>
<feature type="region of interest" description="Disordered" evidence="1">
    <location>
        <begin position="144"/>
        <end position="171"/>
    </location>
</feature>
<evidence type="ECO:0000313" key="3">
    <source>
        <dbReference type="EMBL" id="RJF77076.1"/>
    </source>
</evidence>
<dbReference type="Proteomes" id="UP000285523">
    <property type="component" value="Unassembled WGS sequence"/>
</dbReference>
<organism evidence="3 4">
    <name type="scientific">Rhodopseudomonas palustris</name>
    <dbReference type="NCBI Taxonomy" id="1076"/>
    <lineage>
        <taxon>Bacteria</taxon>
        <taxon>Pseudomonadati</taxon>
        <taxon>Pseudomonadota</taxon>
        <taxon>Alphaproteobacteria</taxon>
        <taxon>Hyphomicrobiales</taxon>
        <taxon>Nitrobacteraceae</taxon>
        <taxon>Rhodopseudomonas</taxon>
    </lineage>
</organism>
<protein>
    <submittedName>
        <fullName evidence="3">Uncharacterized protein</fullName>
    </submittedName>
</protein>
<evidence type="ECO:0000313" key="4">
    <source>
        <dbReference type="Proteomes" id="UP000285523"/>
    </source>
</evidence>
<feature type="transmembrane region" description="Helical" evidence="2">
    <location>
        <begin position="119"/>
        <end position="142"/>
    </location>
</feature>
<feature type="transmembrane region" description="Helical" evidence="2">
    <location>
        <begin position="81"/>
        <end position="99"/>
    </location>
</feature>
<feature type="transmembrane region" description="Helical" evidence="2">
    <location>
        <begin position="51"/>
        <end position="72"/>
    </location>
</feature>
<sequence length="171" mass="17736">MSLIGHLFAVAFGFLFASLAAGVIVVGAMLFPELSAITDAPLDQDTMNIVLGFGFIFVSGFALVPALIVVLVTEAFSIRSALAYAIGGGLVGVGCYLGLVPFDPGTLRFDGIVRRHFEIMTGAGIVGGLVYWLIAGRTAGLWHDPPRPRMTQPARTPASQPSAPAGPPPAA</sequence>
<comment type="caution">
    <text evidence="3">The sequence shown here is derived from an EMBL/GenBank/DDBJ whole genome shotgun (WGS) entry which is preliminary data.</text>
</comment>
<proteinExistence type="predicted"/>
<accession>A0A418VLN4</accession>
<name>A0A418VLN4_RHOPL</name>